<dbReference type="EMBL" id="FUEG01000004">
    <property type="protein sequence ID" value="SJL04133.1"/>
    <property type="molecule type" value="Genomic_DNA"/>
</dbReference>
<dbReference type="OrthoDB" id="10547377at2759"/>
<dbReference type="AlphaFoldDB" id="A0A284R5Z5"/>
<evidence type="ECO:0000313" key="2">
    <source>
        <dbReference type="EMBL" id="SJL04133.1"/>
    </source>
</evidence>
<accession>A0A284R5Z5</accession>
<reference evidence="3" key="1">
    <citation type="journal article" date="2017" name="Nat. Ecol. Evol.">
        <title>Genome expansion and lineage-specific genetic innovations in the forest pathogenic fungi Armillaria.</title>
        <authorList>
            <person name="Sipos G."/>
            <person name="Prasanna A.N."/>
            <person name="Walter M.C."/>
            <person name="O'Connor E."/>
            <person name="Balint B."/>
            <person name="Krizsan K."/>
            <person name="Kiss B."/>
            <person name="Hess J."/>
            <person name="Varga T."/>
            <person name="Slot J."/>
            <person name="Riley R."/>
            <person name="Boka B."/>
            <person name="Rigling D."/>
            <person name="Barry K."/>
            <person name="Lee J."/>
            <person name="Mihaltcheva S."/>
            <person name="LaButti K."/>
            <person name="Lipzen A."/>
            <person name="Waldron R."/>
            <person name="Moloney N.M."/>
            <person name="Sperisen C."/>
            <person name="Kredics L."/>
            <person name="Vagvoelgyi C."/>
            <person name="Patrignani A."/>
            <person name="Fitzpatrick D."/>
            <person name="Nagy I."/>
            <person name="Doyle S."/>
            <person name="Anderson J.B."/>
            <person name="Grigoriev I.V."/>
            <person name="Gueldener U."/>
            <person name="Muensterkoetter M."/>
            <person name="Nagy L.G."/>
        </authorList>
    </citation>
    <scope>NUCLEOTIDE SEQUENCE [LARGE SCALE GENOMIC DNA]</scope>
    <source>
        <strain evidence="3">C18/9</strain>
    </source>
</reference>
<evidence type="ECO:0000256" key="1">
    <source>
        <dbReference type="SAM" id="Phobius"/>
    </source>
</evidence>
<evidence type="ECO:0000313" key="3">
    <source>
        <dbReference type="Proteomes" id="UP000219338"/>
    </source>
</evidence>
<evidence type="ECO:0008006" key="4">
    <source>
        <dbReference type="Google" id="ProtNLM"/>
    </source>
</evidence>
<proteinExistence type="predicted"/>
<feature type="transmembrane region" description="Helical" evidence="1">
    <location>
        <begin position="305"/>
        <end position="326"/>
    </location>
</feature>
<name>A0A284R5Z5_ARMOS</name>
<keyword evidence="1" id="KW-0472">Membrane</keyword>
<keyword evidence="1" id="KW-0812">Transmembrane</keyword>
<keyword evidence="3" id="KW-1185">Reference proteome</keyword>
<sequence>MDYIGYQSCITGSDAKRLSLVNKELLLTARRFMFHRVSVRVGRDPQFSIDLYRRNPHLVNIARTFELNDFDPSHTNLVVDLLHLFVDNFNLRTFKITGIDFRTSLSSLILKVAHRFNIIYVDGCTYDDVQMCYLLSSVPGVRSLYIGGTTRSRLCQRTLHQYPEHVSAGISELDLSSLEFMSYRTEIVSHDSCITYDASCYFHALLNSERFMNVLSPRLHLLRTLTLSVQHHSCDTTQEVLSKVGSSILFLGLSYEYDHRCKVDAGLSLADCLSLQRLRLNLSVYDATSMLKMLPSPPTLMSLRLIFYITFGQFDVLSWFNLRCAIKDVMVRRRDLRIQLHTLFHEDDIVRGYVDVVNGVISTFIPYPGRIQIDIYGFVDGKIGPCSQFVSY</sequence>
<organism evidence="2 3">
    <name type="scientific">Armillaria ostoyae</name>
    <name type="common">Armillaria root rot fungus</name>
    <dbReference type="NCBI Taxonomy" id="47428"/>
    <lineage>
        <taxon>Eukaryota</taxon>
        <taxon>Fungi</taxon>
        <taxon>Dikarya</taxon>
        <taxon>Basidiomycota</taxon>
        <taxon>Agaricomycotina</taxon>
        <taxon>Agaricomycetes</taxon>
        <taxon>Agaricomycetidae</taxon>
        <taxon>Agaricales</taxon>
        <taxon>Marasmiineae</taxon>
        <taxon>Physalacriaceae</taxon>
        <taxon>Armillaria</taxon>
    </lineage>
</organism>
<protein>
    <recommendedName>
        <fullName evidence="4">F-box domain-containing protein</fullName>
    </recommendedName>
</protein>
<gene>
    <name evidence="2" type="ORF">ARMOST_07493</name>
</gene>
<keyword evidence="1" id="KW-1133">Transmembrane helix</keyword>
<dbReference type="Proteomes" id="UP000219338">
    <property type="component" value="Unassembled WGS sequence"/>
</dbReference>